<comment type="caution">
    <text evidence="1">The sequence shown here is derived from an EMBL/GenBank/DDBJ whole genome shotgun (WGS) entry which is preliminary data.</text>
</comment>
<accession>A0A2W4TVD8</accession>
<keyword evidence="1" id="KW-0378">Hydrolase</keyword>
<dbReference type="Pfam" id="PF05013">
    <property type="entry name" value="FGase"/>
    <property type="match status" value="1"/>
</dbReference>
<reference evidence="1 2" key="2">
    <citation type="submission" date="2018-06" db="EMBL/GenBank/DDBJ databases">
        <title>Metagenomic assembly of (sub)arctic Cyanobacteria and their associated microbiome from non-axenic cultures.</title>
        <authorList>
            <person name="Baurain D."/>
        </authorList>
    </citation>
    <scope>NUCLEOTIDE SEQUENCE [LARGE SCALE GENOMIC DNA]</scope>
    <source>
        <strain evidence="1">ULC129bin1</strain>
    </source>
</reference>
<reference evidence="2" key="1">
    <citation type="submission" date="2018-04" db="EMBL/GenBank/DDBJ databases">
        <authorList>
            <person name="Cornet L."/>
        </authorList>
    </citation>
    <scope>NUCLEOTIDE SEQUENCE [LARGE SCALE GENOMIC DNA]</scope>
</reference>
<proteinExistence type="predicted"/>
<organism evidence="1 2">
    <name type="scientific">Leptolyngbya foveolarum</name>
    <dbReference type="NCBI Taxonomy" id="47253"/>
    <lineage>
        <taxon>Bacteria</taxon>
        <taxon>Bacillati</taxon>
        <taxon>Cyanobacteriota</taxon>
        <taxon>Cyanophyceae</taxon>
        <taxon>Leptolyngbyales</taxon>
        <taxon>Leptolyngbyaceae</taxon>
        <taxon>Leptolyngbya group</taxon>
        <taxon>Leptolyngbya</taxon>
    </lineage>
</organism>
<dbReference type="EMBL" id="QBMC01000140">
    <property type="protein sequence ID" value="PZO12752.1"/>
    <property type="molecule type" value="Genomic_DNA"/>
</dbReference>
<dbReference type="InterPro" id="IPR007709">
    <property type="entry name" value="N-FG_amidohydro"/>
</dbReference>
<dbReference type="AlphaFoldDB" id="A0A2W4TVD8"/>
<protein>
    <submittedName>
        <fullName evidence="1">N-formylglutamate amidohydrolase</fullName>
    </submittedName>
</protein>
<evidence type="ECO:0000313" key="1">
    <source>
        <dbReference type="EMBL" id="PZO12752.1"/>
    </source>
</evidence>
<dbReference type="SUPFAM" id="SSF53187">
    <property type="entry name" value="Zn-dependent exopeptidases"/>
    <property type="match status" value="1"/>
</dbReference>
<evidence type="ECO:0000313" key="2">
    <source>
        <dbReference type="Proteomes" id="UP000249354"/>
    </source>
</evidence>
<dbReference type="Proteomes" id="UP000249354">
    <property type="component" value="Unassembled WGS sequence"/>
</dbReference>
<name>A0A2W4TVD8_9CYAN</name>
<dbReference type="GO" id="GO:0016787">
    <property type="term" value="F:hydrolase activity"/>
    <property type="evidence" value="ECO:0007669"/>
    <property type="project" value="UniProtKB-KW"/>
</dbReference>
<gene>
    <name evidence="1" type="ORF">DCF25_17070</name>
</gene>
<sequence>MPNDLFTLLPPTTTPTPIIANLPHSGLKVPTDVAKTFTPEHLSSLPNSDWHLQPLYRFLPELGVTVLQANYSRYVVDLNRSLKPPFFGSFWSSVVPEQTAFKKPIYLEKPSSEDVRSRIETYYTPYHQQLTNLLNQTISRFGQVYLFDLHSFMGLITEDICLGNADGKTCSEPLLQQVNNSFTEQAYQVVNNKVFSGGYITRHYGQQPDVEALQIELRYTNYLAQDQLERTQIPTYQGPQFDLAQKKLKAAFHSILASIS</sequence>
<dbReference type="Gene3D" id="3.40.630.40">
    <property type="entry name" value="Zn-dependent exopeptidases"/>
    <property type="match status" value="1"/>
</dbReference>